<sequence>MENKVYKYMRVTKRLSDTPKKKSKKRKEEQRYSVDETPQCSSDENESLASIDESGQYVPRFIYRTVKYSQKKKQERDEDSTIAAQLTLQHIKKYYQIPIDLEQNHKFGPHSGMDYNSRLIRAFNLDLLEPKTSEDRNRIPIICISCGNSGHTKRKCPNAF</sequence>
<dbReference type="InParanoid" id="A0A024GLA5"/>
<dbReference type="GO" id="GO:0003676">
    <property type="term" value="F:nucleic acid binding"/>
    <property type="evidence" value="ECO:0007669"/>
    <property type="project" value="InterPro"/>
</dbReference>
<evidence type="ECO:0000259" key="3">
    <source>
        <dbReference type="PROSITE" id="PS50158"/>
    </source>
</evidence>
<dbReference type="SUPFAM" id="SSF57756">
    <property type="entry name" value="Retrovirus zinc finger-like domains"/>
    <property type="match status" value="1"/>
</dbReference>
<dbReference type="EMBL" id="CAIX01000180">
    <property type="protein sequence ID" value="CCI47668.1"/>
    <property type="molecule type" value="Genomic_DNA"/>
</dbReference>
<keyword evidence="1" id="KW-0862">Zinc</keyword>
<dbReference type="OrthoDB" id="160530at2759"/>
<keyword evidence="5" id="KW-1185">Reference proteome</keyword>
<dbReference type="Proteomes" id="UP000053237">
    <property type="component" value="Unassembled WGS sequence"/>
</dbReference>
<dbReference type="AlphaFoldDB" id="A0A024GLA5"/>
<organism evidence="4 5">
    <name type="scientific">Albugo candida</name>
    <dbReference type="NCBI Taxonomy" id="65357"/>
    <lineage>
        <taxon>Eukaryota</taxon>
        <taxon>Sar</taxon>
        <taxon>Stramenopiles</taxon>
        <taxon>Oomycota</taxon>
        <taxon>Peronosporomycetes</taxon>
        <taxon>Albuginales</taxon>
        <taxon>Albuginaceae</taxon>
        <taxon>Albugo</taxon>
    </lineage>
</organism>
<reference evidence="4 5" key="1">
    <citation type="submission" date="2012-05" db="EMBL/GenBank/DDBJ databases">
        <title>Recombination and specialization in a pathogen metapopulation.</title>
        <authorList>
            <person name="Gardiner A."/>
            <person name="Kemen E."/>
            <person name="Schultz-Larsen T."/>
            <person name="MacLean D."/>
            <person name="Van Oosterhout C."/>
            <person name="Jones J.D.G."/>
        </authorList>
    </citation>
    <scope>NUCLEOTIDE SEQUENCE [LARGE SCALE GENOMIC DNA]</scope>
    <source>
        <strain evidence="4 5">Ac Nc2</strain>
    </source>
</reference>
<protein>
    <recommendedName>
        <fullName evidence="3">CCHC-type domain-containing protein</fullName>
    </recommendedName>
</protein>
<comment type="caution">
    <text evidence="4">The sequence shown here is derived from an EMBL/GenBank/DDBJ whole genome shotgun (WGS) entry which is preliminary data.</text>
</comment>
<evidence type="ECO:0000313" key="4">
    <source>
        <dbReference type="EMBL" id="CCI47668.1"/>
    </source>
</evidence>
<keyword evidence="1" id="KW-0479">Metal-binding</keyword>
<evidence type="ECO:0000313" key="5">
    <source>
        <dbReference type="Proteomes" id="UP000053237"/>
    </source>
</evidence>
<feature type="compositionally biased region" description="Basic and acidic residues" evidence="2">
    <location>
        <begin position="14"/>
        <end position="34"/>
    </location>
</feature>
<gene>
    <name evidence="4" type="ORF">BN9_086750</name>
</gene>
<dbReference type="PROSITE" id="PS50158">
    <property type="entry name" value="ZF_CCHC"/>
    <property type="match status" value="1"/>
</dbReference>
<dbReference type="InterPro" id="IPR036875">
    <property type="entry name" value="Znf_CCHC_sf"/>
</dbReference>
<keyword evidence="1" id="KW-0863">Zinc-finger</keyword>
<evidence type="ECO:0000256" key="2">
    <source>
        <dbReference type="SAM" id="MobiDB-lite"/>
    </source>
</evidence>
<dbReference type="InterPro" id="IPR001878">
    <property type="entry name" value="Znf_CCHC"/>
</dbReference>
<proteinExistence type="predicted"/>
<name>A0A024GLA5_9STRA</name>
<accession>A0A024GLA5</accession>
<dbReference type="GO" id="GO:0008270">
    <property type="term" value="F:zinc ion binding"/>
    <property type="evidence" value="ECO:0007669"/>
    <property type="project" value="UniProtKB-KW"/>
</dbReference>
<feature type="region of interest" description="Disordered" evidence="2">
    <location>
        <begin position="10"/>
        <end position="50"/>
    </location>
</feature>
<evidence type="ECO:0000256" key="1">
    <source>
        <dbReference type="PROSITE-ProRule" id="PRU00047"/>
    </source>
</evidence>
<feature type="domain" description="CCHC-type" evidence="3">
    <location>
        <begin position="143"/>
        <end position="158"/>
    </location>
</feature>